<feature type="transmembrane region" description="Helical" evidence="5">
    <location>
        <begin position="113"/>
        <end position="133"/>
    </location>
</feature>
<name>A0A437LRN1_9BURK</name>
<dbReference type="SMART" id="SM00100">
    <property type="entry name" value="cNMP"/>
    <property type="match status" value="1"/>
</dbReference>
<dbReference type="InterPro" id="IPR023408">
    <property type="entry name" value="MscS_beta-dom_sf"/>
</dbReference>
<evidence type="ECO:0000256" key="4">
    <source>
        <dbReference type="ARBA" id="ARBA00023136"/>
    </source>
</evidence>
<comment type="subcellular location">
    <subcellularLocation>
        <location evidence="1">Membrane</location>
    </subcellularLocation>
</comment>
<reference evidence="7 8" key="1">
    <citation type="submission" date="2019-01" db="EMBL/GenBank/DDBJ databases">
        <authorList>
            <person name="Chen W.-M."/>
        </authorList>
    </citation>
    <scope>NUCLEOTIDE SEQUENCE [LARGE SCALE GENOMIC DNA]</scope>
    <source>
        <strain evidence="7 8">CCP-18</strain>
    </source>
</reference>
<dbReference type="InterPro" id="IPR010920">
    <property type="entry name" value="LSM_dom_sf"/>
</dbReference>
<feature type="transmembrane region" description="Helical" evidence="5">
    <location>
        <begin position="89"/>
        <end position="107"/>
    </location>
</feature>
<dbReference type="InterPro" id="IPR006685">
    <property type="entry name" value="MscS_channel_2nd"/>
</dbReference>
<dbReference type="InterPro" id="IPR018488">
    <property type="entry name" value="cNMP-bd_CS"/>
</dbReference>
<feature type="transmembrane region" description="Helical" evidence="5">
    <location>
        <begin position="12"/>
        <end position="35"/>
    </location>
</feature>
<feature type="domain" description="Cyclic nucleotide-binding" evidence="6">
    <location>
        <begin position="338"/>
        <end position="457"/>
    </location>
</feature>
<keyword evidence="8" id="KW-1185">Reference proteome</keyword>
<proteinExistence type="predicted"/>
<dbReference type="PROSITE" id="PS50042">
    <property type="entry name" value="CNMP_BINDING_3"/>
    <property type="match status" value="1"/>
</dbReference>
<dbReference type="RefSeq" id="WP_127680850.1">
    <property type="nucleotide sequence ID" value="NZ_SACM01000001.1"/>
</dbReference>
<evidence type="ECO:0000313" key="7">
    <source>
        <dbReference type="EMBL" id="RVT88060.1"/>
    </source>
</evidence>
<dbReference type="Gene3D" id="2.60.120.10">
    <property type="entry name" value="Jelly Rolls"/>
    <property type="match status" value="1"/>
</dbReference>
<dbReference type="InterPro" id="IPR014710">
    <property type="entry name" value="RmlC-like_jellyroll"/>
</dbReference>
<evidence type="ECO:0000313" key="8">
    <source>
        <dbReference type="Proteomes" id="UP000288587"/>
    </source>
</evidence>
<dbReference type="InterPro" id="IPR018490">
    <property type="entry name" value="cNMP-bd_dom_sf"/>
</dbReference>
<dbReference type="OrthoDB" id="9775207at2"/>
<evidence type="ECO:0000256" key="1">
    <source>
        <dbReference type="ARBA" id="ARBA00004370"/>
    </source>
</evidence>
<comment type="caution">
    <text evidence="7">The sequence shown here is derived from an EMBL/GenBank/DDBJ whole genome shotgun (WGS) entry which is preliminary data.</text>
</comment>
<dbReference type="Pfam" id="PF00924">
    <property type="entry name" value="MS_channel_2nd"/>
    <property type="match status" value="1"/>
</dbReference>
<dbReference type="Gene3D" id="2.30.30.60">
    <property type="match status" value="1"/>
</dbReference>
<protein>
    <submittedName>
        <fullName evidence="7">Mechanosensitive ion channel</fullName>
    </submittedName>
</protein>
<organism evidence="7 8">
    <name type="scientific">Inhella crocodyli</name>
    <dbReference type="NCBI Taxonomy" id="2499851"/>
    <lineage>
        <taxon>Bacteria</taxon>
        <taxon>Pseudomonadati</taxon>
        <taxon>Pseudomonadota</taxon>
        <taxon>Betaproteobacteria</taxon>
        <taxon>Burkholderiales</taxon>
        <taxon>Sphaerotilaceae</taxon>
        <taxon>Inhella</taxon>
    </lineage>
</organism>
<dbReference type="PROSITE" id="PS00889">
    <property type="entry name" value="CNMP_BINDING_2"/>
    <property type="match status" value="1"/>
</dbReference>
<dbReference type="AlphaFoldDB" id="A0A437LRN1"/>
<evidence type="ECO:0000259" key="6">
    <source>
        <dbReference type="PROSITE" id="PS50042"/>
    </source>
</evidence>
<dbReference type="PANTHER" id="PTHR30566:SF5">
    <property type="entry name" value="MECHANOSENSITIVE ION CHANNEL PROTEIN 1, MITOCHONDRIAL-RELATED"/>
    <property type="match status" value="1"/>
</dbReference>
<dbReference type="Gene3D" id="1.10.287.1260">
    <property type="match status" value="1"/>
</dbReference>
<sequence>MKDTHSLAAPRPLRIAHLLWPACWVLAFAAAITLLQRHPPAAGSLAELWQRLAETGAWLAGVWLSIRLMDVVVWDRWVPQWLGVRTPGLLRQFVAVLLFVLTLAVVLSRTWGLAVSAVLATTGVLGIVLGLALRNILADFFSGIALNIEKPFDLGDFILLRVRSQRDPFAGTVREINWRSTRLLTPEDNLVSVPNSVVAGSIVENLSYPSPVSEQEQDITLDWDVPLGRAERVLTAAATEAWALGATAGEKPPKLRMWRMDGQGVAWRVVYLLDPRLRGKGAARHTLLACMHRHLRVVGLRPAVPPAVPGMAAAGSGSNLREHERADHRALVLGEVPLLRSLSASERERLADGLVVRNLAGDAIAVRAGEPGESMFVVAEGTLDVRLGGDADAPRVNVLGPGSVFGEMGLFTGDPRSATVRTLCPAVLYEIDRQLLLPLMAQRASMVDELSEAVAQYQARDQRTLMQALSDDTAAPAAPGVVRQLTARLRAWLAGAEGH</sequence>
<keyword evidence="4 5" id="KW-0472">Membrane</keyword>
<evidence type="ECO:0000256" key="2">
    <source>
        <dbReference type="ARBA" id="ARBA00022692"/>
    </source>
</evidence>
<accession>A0A437LRN1</accession>
<evidence type="ECO:0000256" key="5">
    <source>
        <dbReference type="SAM" id="Phobius"/>
    </source>
</evidence>
<dbReference type="SUPFAM" id="SSF50182">
    <property type="entry name" value="Sm-like ribonucleoproteins"/>
    <property type="match status" value="1"/>
</dbReference>
<gene>
    <name evidence="7" type="ORF">EOD73_03365</name>
</gene>
<dbReference type="SUPFAM" id="SSF51206">
    <property type="entry name" value="cAMP-binding domain-like"/>
    <property type="match status" value="1"/>
</dbReference>
<dbReference type="CDD" id="cd00038">
    <property type="entry name" value="CAP_ED"/>
    <property type="match status" value="1"/>
</dbReference>
<dbReference type="Proteomes" id="UP000288587">
    <property type="component" value="Unassembled WGS sequence"/>
</dbReference>
<dbReference type="InterPro" id="IPR000595">
    <property type="entry name" value="cNMP-bd_dom"/>
</dbReference>
<dbReference type="GO" id="GO:0008381">
    <property type="term" value="F:mechanosensitive monoatomic ion channel activity"/>
    <property type="evidence" value="ECO:0007669"/>
    <property type="project" value="UniProtKB-ARBA"/>
</dbReference>
<dbReference type="PANTHER" id="PTHR30566">
    <property type="entry name" value="YNAI-RELATED MECHANOSENSITIVE ION CHANNEL"/>
    <property type="match status" value="1"/>
</dbReference>
<keyword evidence="3 5" id="KW-1133">Transmembrane helix</keyword>
<dbReference type="Pfam" id="PF00027">
    <property type="entry name" value="cNMP_binding"/>
    <property type="match status" value="1"/>
</dbReference>
<dbReference type="EMBL" id="SACM01000001">
    <property type="protein sequence ID" value="RVT88060.1"/>
    <property type="molecule type" value="Genomic_DNA"/>
</dbReference>
<dbReference type="GO" id="GO:0016020">
    <property type="term" value="C:membrane"/>
    <property type="evidence" value="ECO:0007669"/>
    <property type="project" value="UniProtKB-SubCell"/>
</dbReference>
<keyword evidence="2 5" id="KW-0812">Transmembrane</keyword>
<evidence type="ECO:0000256" key="3">
    <source>
        <dbReference type="ARBA" id="ARBA00022989"/>
    </source>
</evidence>